<evidence type="ECO:0000256" key="1">
    <source>
        <dbReference type="ARBA" id="ARBA00010061"/>
    </source>
</evidence>
<dbReference type="GO" id="GO:0070507">
    <property type="term" value="P:regulation of microtubule cytoskeleton organization"/>
    <property type="evidence" value="ECO:0007669"/>
    <property type="project" value="TreeGrafter"/>
</dbReference>
<reference evidence="5 6" key="2">
    <citation type="submission" date="2018-11" db="EMBL/GenBank/DDBJ databases">
        <authorList>
            <consortium name="Pathogen Informatics"/>
        </authorList>
    </citation>
    <scope>NUCLEOTIDE SEQUENCE [LARGE SCALE GENOMIC DNA]</scope>
</reference>
<sequence length="597" mass="68137">MAATTTTTSTMGSTSEEELQREIDRLSRELDEASHEKIQAAQYGLQVLEEKHLLQTRLDELEGLYDSTKQELECVKEALCQFQLQHKQVAKHGVQHEESLLAETATRESFFHQQITTLEQELRQTKQELSRTKAELEKLQTVNSDATNMANEVENHNRSLKEEIRELKHREQRLANDYSELEEENISLLKQVSALKSGQLDLDSMKYEVERLMAEMEVLQFQMEESEKLKQIAEKQIEEALTSLHQEREQRLAMKKELDQLKNSEHMVSSLNSLANSVFGMVSIDESAATDPSVLKELETSFHLSSCEERSDLFSEIHGTRLKQLEAQYDALYKEKQSVDGRLSEIERKFSDIKLLSEAKLNEICGILYEEEECRKTDANLKADTKSGSGFEEKFDNVINVIREIVHSSRRLTEAADESKAGNEAEMENIQNDLRDTVFKAVRLQCLLCQFQGSLVSNSEKLAQIYHHLCTMYGKTPDRVMLDHMKGGNGNENEKGGTGDLAFSFMPDGAPDETRESSTESDAAVDSSLPEKIWSKMKEQLKSDFASQLVPVSQERGRSEGLVQVRLIKRNIVIVSFNYNVVGLIFFKFERIASRLR</sequence>
<keyword evidence="2 3" id="KW-0175">Coiled coil</keyword>
<dbReference type="GO" id="GO:0070840">
    <property type="term" value="F:dynein complex binding"/>
    <property type="evidence" value="ECO:0007669"/>
    <property type="project" value="InterPro"/>
</dbReference>
<proteinExistence type="inferred from homology"/>
<feature type="region of interest" description="Disordered" evidence="4">
    <location>
        <begin position="1"/>
        <end position="20"/>
    </location>
</feature>
<dbReference type="GO" id="GO:0008093">
    <property type="term" value="F:cytoskeletal anchor activity"/>
    <property type="evidence" value="ECO:0007669"/>
    <property type="project" value="InterPro"/>
</dbReference>
<feature type="coiled-coil region" evidence="3">
    <location>
        <begin position="115"/>
        <end position="264"/>
    </location>
</feature>
<dbReference type="GO" id="GO:0034452">
    <property type="term" value="F:dynactin binding"/>
    <property type="evidence" value="ECO:0007669"/>
    <property type="project" value="TreeGrafter"/>
</dbReference>
<gene>
    <name evidence="5" type="ORF">SBAD_LOCUS5382</name>
</gene>
<protein>
    <submittedName>
        <fullName evidence="7">GRIP domain-containing protein</fullName>
    </submittedName>
</protein>
<dbReference type="GO" id="GO:0005794">
    <property type="term" value="C:Golgi apparatus"/>
    <property type="evidence" value="ECO:0007669"/>
    <property type="project" value="TreeGrafter"/>
</dbReference>
<dbReference type="EMBL" id="UZAM01008954">
    <property type="protein sequence ID" value="VDP07082.1"/>
    <property type="molecule type" value="Genomic_DNA"/>
</dbReference>
<organism evidence="7">
    <name type="scientific">Soboliphyme baturini</name>
    <dbReference type="NCBI Taxonomy" id="241478"/>
    <lineage>
        <taxon>Eukaryota</taxon>
        <taxon>Metazoa</taxon>
        <taxon>Ecdysozoa</taxon>
        <taxon>Nematoda</taxon>
        <taxon>Enoplea</taxon>
        <taxon>Dorylaimia</taxon>
        <taxon>Dioctophymatida</taxon>
        <taxon>Dioctophymatoidea</taxon>
        <taxon>Soboliphymatidae</taxon>
        <taxon>Soboliphyme</taxon>
    </lineage>
</organism>
<comment type="similarity">
    <text evidence="1">Belongs to the BicD family.</text>
</comment>
<dbReference type="OrthoDB" id="10069295at2759"/>
<evidence type="ECO:0000313" key="6">
    <source>
        <dbReference type="Proteomes" id="UP000270296"/>
    </source>
</evidence>
<evidence type="ECO:0000256" key="2">
    <source>
        <dbReference type="ARBA" id="ARBA00023054"/>
    </source>
</evidence>
<feature type="compositionally biased region" description="Basic and acidic residues" evidence="4">
    <location>
        <begin position="488"/>
        <end position="497"/>
    </location>
</feature>
<dbReference type="InterPro" id="IPR018477">
    <property type="entry name" value="BICD"/>
</dbReference>
<dbReference type="GO" id="GO:0072393">
    <property type="term" value="P:microtubule anchoring at microtubule organizing center"/>
    <property type="evidence" value="ECO:0007669"/>
    <property type="project" value="TreeGrafter"/>
</dbReference>
<evidence type="ECO:0000256" key="3">
    <source>
        <dbReference type="SAM" id="Coils"/>
    </source>
</evidence>
<dbReference type="PANTHER" id="PTHR31233">
    <property type="entry name" value="BICAUDAL D FAMILY MEMBER"/>
    <property type="match status" value="1"/>
</dbReference>
<keyword evidence="6" id="KW-1185">Reference proteome</keyword>
<dbReference type="Pfam" id="PF09730">
    <property type="entry name" value="BicD"/>
    <property type="match status" value="2"/>
</dbReference>
<accession>A0A183IP35</accession>
<reference evidence="7" key="1">
    <citation type="submission" date="2016-06" db="UniProtKB">
        <authorList>
            <consortium name="WormBaseParasite"/>
        </authorList>
    </citation>
    <scope>IDENTIFICATION</scope>
</reference>
<evidence type="ECO:0000313" key="5">
    <source>
        <dbReference type="EMBL" id="VDP07082.1"/>
    </source>
</evidence>
<feature type="compositionally biased region" description="Low complexity" evidence="4">
    <location>
        <begin position="1"/>
        <end position="14"/>
    </location>
</feature>
<evidence type="ECO:0000313" key="7">
    <source>
        <dbReference type="WBParaSite" id="SBAD_0000559801-mRNA-1"/>
    </source>
</evidence>
<dbReference type="WBParaSite" id="SBAD_0000559801-mRNA-1">
    <property type="protein sequence ID" value="SBAD_0000559801-mRNA-1"/>
    <property type="gene ID" value="SBAD_0000559801"/>
</dbReference>
<dbReference type="GO" id="GO:0005829">
    <property type="term" value="C:cytosol"/>
    <property type="evidence" value="ECO:0007669"/>
    <property type="project" value="TreeGrafter"/>
</dbReference>
<feature type="region of interest" description="Disordered" evidence="4">
    <location>
        <begin position="488"/>
        <end position="527"/>
    </location>
</feature>
<dbReference type="Proteomes" id="UP000270296">
    <property type="component" value="Unassembled WGS sequence"/>
</dbReference>
<dbReference type="AlphaFoldDB" id="A0A183IP35"/>
<evidence type="ECO:0000256" key="4">
    <source>
        <dbReference type="SAM" id="MobiDB-lite"/>
    </source>
</evidence>
<name>A0A183IP35_9BILA</name>
<dbReference type="PANTHER" id="PTHR31233:SF6">
    <property type="entry name" value="PROTEIN BICAUDAL D"/>
    <property type="match status" value="1"/>
</dbReference>